<evidence type="ECO:0000313" key="2">
    <source>
        <dbReference type="EMBL" id="CAF1358369.1"/>
    </source>
</evidence>
<dbReference type="EMBL" id="CAJOBE010000339">
    <property type="protein sequence ID" value="CAF3624295.1"/>
    <property type="molecule type" value="Genomic_DNA"/>
</dbReference>
<dbReference type="AlphaFoldDB" id="A0A815HTQ6"/>
<dbReference type="Proteomes" id="UP000663874">
    <property type="component" value="Unassembled WGS sequence"/>
</dbReference>
<reference evidence="2" key="1">
    <citation type="submission" date="2021-02" db="EMBL/GenBank/DDBJ databases">
        <authorList>
            <person name="Nowell W R."/>
        </authorList>
    </citation>
    <scope>NUCLEOTIDE SEQUENCE</scope>
</reference>
<dbReference type="Proteomes" id="UP000663889">
    <property type="component" value="Unassembled WGS sequence"/>
</dbReference>
<name>A0A815HTQ6_9BILA</name>
<evidence type="ECO:0000313" key="4">
    <source>
        <dbReference type="Proteomes" id="UP000663889"/>
    </source>
</evidence>
<accession>A0A815HTQ6</accession>
<protein>
    <submittedName>
        <fullName evidence="2">Uncharacterized protein</fullName>
    </submittedName>
</protein>
<dbReference type="EMBL" id="CAJNOU010002915">
    <property type="protein sequence ID" value="CAF1358369.1"/>
    <property type="molecule type" value="Genomic_DNA"/>
</dbReference>
<comment type="caution">
    <text evidence="2">The sequence shown here is derived from an EMBL/GenBank/DDBJ whole genome shotgun (WGS) entry which is preliminary data.</text>
</comment>
<feature type="compositionally biased region" description="Polar residues" evidence="1">
    <location>
        <begin position="1"/>
        <end position="12"/>
    </location>
</feature>
<feature type="region of interest" description="Disordered" evidence="1">
    <location>
        <begin position="1"/>
        <end position="56"/>
    </location>
</feature>
<feature type="compositionally biased region" description="Polar residues" evidence="1">
    <location>
        <begin position="23"/>
        <end position="33"/>
    </location>
</feature>
<evidence type="ECO:0000313" key="3">
    <source>
        <dbReference type="EMBL" id="CAF3624295.1"/>
    </source>
</evidence>
<proteinExistence type="predicted"/>
<gene>
    <name evidence="3" type="ORF">FNK824_LOCUS4576</name>
    <name evidence="2" type="ORF">SEV965_LOCUS29243</name>
</gene>
<evidence type="ECO:0000256" key="1">
    <source>
        <dbReference type="SAM" id="MobiDB-lite"/>
    </source>
</evidence>
<sequence>MKSQHRIQSSTIPDAGKGDWNAIQHQSASSTIPRGSIRNEPESHTFNDSSHGTSVWDESRIRSTSNLITKNSNWELTQFSSFNNLSHSKTSPVPLVPQQQRALQVQQVLRAHPAQLQQ</sequence>
<organism evidence="2 4">
    <name type="scientific">Rotaria sordida</name>
    <dbReference type="NCBI Taxonomy" id="392033"/>
    <lineage>
        <taxon>Eukaryota</taxon>
        <taxon>Metazoa</taxon>
        <taxon>Spiralia</taxon>
        <taxon>Gnathifera</taxon>
        <taxon>Rotifera</taxon>
        <taxon>Eurotatoria</taxon>
        <taxon>Bdelloidea</taxon>
        <taxon>Philodinida</taxon>
        <taxon>Philodinidae</taxon>
        <taxon>Rotaria</taxon>
    </lineage>
</organism>